<dbReference type="PANTHER" id="PTHR30383:SF27">
    <property type="entry name" value="SPORE GERMINATION LIPASE LIPC"/>
    <property type="match status" value="1"/>
</dbReference>
<dbReference type="Gene3D" id="3.40.50.1110">
    <property type="entry name" value="SGNH hydrolase"/>
    <property type="match status" value="1"/>
</dbReference>
<protein>
    <submittedName>
        <fullName evidence="3">Spore gernimation protein</fullName>
    </submittedName>
</protein>
<dbReference type="PANTHER" id="PTHR30383">
    <property type="entry name" value="THIOESTERASE 1/PROTEASE 1/LYSOPHOSPHOLIPASE L1"/>
    <property type="match status" value="1"/>
</dbReference>
<evidence type="ECO:0000313" key="3">
    <source>
        <dbReference type="EMBL" id="NEY81147.1"/>
    </source>
</evidence>
<evidence type="ECO:0000259" key="1">
    <source>
        <dbReference type="Pfam" id="PF13472"/>
    </source>
</evidence>
<reference evidence="3 4" key="1">
    <citation type="submission" date="2020-02" db="EMBL/GenBank/DDBJ databases">
        <title>Bacillus aquiflavi sp. nov., isolated from yellow water of strong flavor Chinese baijiu in Yibin region of China.</title>
        <authorList>
            <person name="Xie J."/>
        </authorList>
    </citation>
    <scope>NUCLEOTIDE SEQUENCE [LARGE SCALE GENOMIC DNA]</scope>
    <source>
        <strain evidence="3 4">3H-10</strain>
    </source>
</reference>
<dbReference type="InterPro" id="IPR051532">
    <property type="entry name" value="Ester_Hydrolysis_Enzymes"/>
</dbReference>
<dbReference type="RefSeq" id="WP_163241303.1">
    <property type="nucleotide sequence ID" value="NZ_CP082780.1"/>
</dbReference>
<dbReference type="Proteomes" id="UP000472971">
    <property type="component" value="Unassembled WGS sequence"/>
</dbReference>
<evidence type="ECO:0000313" key="4">
    <source>
        <dbReference type="Proteomes" id="UP000472971"/>
    </source>
</evidence>
<dbReference type="EMBL" id="JAAIWN010000011">
    <property type="protein sequence ID" value="NEY81147.1"/>
    <property type="molecule type" value="Genomic_DNA"/>
</dbReference>
<gene>
    <name evidence="3" type="ORF">G4D64_06345</name>
    <name evidence="2" type="ORF">H1Z61_06380</name>
</gene>
<proteinExistence type="predicted"/>
<feature type="domain" description="SGNH hydrolase-type esterase" evidence="1">
    <location>
        <begin position="7"/>
        <end position="196"/>
    </location>
</feature>
<evidence type="ECO:0000313" key="5">
    <source>
        <dbReference type="Proteomes" id="UP000570010"/>
    </source>
</evidence>
<comment type="caution">
    <text evidence="3">The sequence shown here is derived from an EMBL/GenBank/DDBJ whole genome shotgun (WGS) entry which is preliminary data.</text>
</comment>
<dbReference type="InterPro" id="IPR013830">
    <property type="entry name" value="SGNH_hydro"/>
</dbReference>
<dbReference type="GO" id="GO:0004622">
    <property type="term" value="F:phosphatidylcholine lysophospholipase activity"/>
    <property type="evidence" value="ECO:0007669"/>
    <property type="project" value="TreeGrafter"/>
</dbReference>
<dbReference type="EMBL" id="JACEIO010000011">
    <property type="protein sequence ID" value="MBA4536780.1"/>
    <property type="molecule type" value="Genomic_DNA"/>
</dbReference>
<organism evidence="3 4">
    <name type="scientific">Bacillus aquiflavi</name>
    <dbReference type="NCBI Taxonomy" id="2672567"/>
    <lineage>
        <taxon>Bacteria</taxon>
        <taxon>Bacillati</taxon>
        <taxon>Bacillota</taxon>
        <taxon>Bacilli</taxon>
        <taxon>Bacillales</taxon>
        <taxon>Bacillaceae</taxon>
        <taxon>Bacillus</taxon>
    </lineage>
</organism>
<dbReference type="InterPro" id="IPR036514">
    <property type="entry name" value="SGNH_hydro_sf"/>
</dbReference>
<dbReference type="Pfam" id="PF13472">
    <property type="entry name" value="Lipase_GDSL_2"/>
    <property type="match status" value="1"/>
</dbReference>
<dbReference type="SUPFAM" id="SSF52266">
    <property type="entry name" value="SGNH hydrolase"/>
    <property type="match status" value="1"/>
</dbReference>
<evidence type="ECO:0000313" key="2">
    <source>
        <dbReference type="EMBL" id="MBA4536780.1"/>
    </source>
</evidence>
<keyword evidence="4" id="KW-1185">Reference proteome</keyword>
<dbReference type="Proteomes" id="UP000570010">
    <property type="component" value="Unassembled WGS sequence"/>
</dbReference>
<reference evidence="2 5" key="2">
    <citation type="submission" date="2020-07" db="EMBL/GenBank/DDBJ databases">
        <authorList>
            <person name="Feng H."/>
        </authorList>
    </citation>
    <scope>NUCLEOTIDE SEQUENCE [LARGE SCALE GENOMIC DNA]</scope>
    <source>
        <strain evidence="2">S-12</strain>
        <strain evidence="5">s-12</strain>
    </source>
</reference>
<name>A0A6B3VXV9_9BACI</name>
<dbReference type="AlphaFoldDB" id="A0A6B3VXV9"/>
<sequence length="217" mass="24867">MSISYVALGDSLSVGVGSSFFAPGFVQRFKRISERELQQRVNLRVVARSGFDTSNVLAEVKNEFIQKNLKEADIITITAGQTDLIKAVESYGKDKDEEKLTEALTTSKKNMSKMIHEINQLKQESEQAYIIRICNLYNPFPDKEHANKWVQKFNQHLQGFHNKAHIKVADVYGAYKSHEKDYQSFDGVHLNERGYDMMATLLKDLNYGKLKKQEVNK</sequence>
<accession>A0A6B3VXV9</accession>